<dbReference type="AlphaFoldDB" id="A0ABD1M2G7"/>
<accession>A0ABD1M2G7</accession>
<reference evidence="2 3" key="1">
    <citation type="submission" date="2024-08" db="EMBL/GenBank/DDBJ databases">
        <title>Insights into the chromosomal genome structure of Flemingia macrophylla.</title>
        <authorList>
            <person name="Ding Y."/>
            <person name="Zhao Y."/>
            <person name="Bi W."/>
            <person name="Wu M."/>
            <person name="Zhao G."/>
            <person name="Gong Y."/>
            <person name="Li W."/>
            <person name="Zhang P."/>
        </authorList>
    </citation>
    <scope>NUCLEOTIDE SEQUENCE [LARGE SCALE GENOMIC DNA]</scope>
    <source>
        <strain evidence="2">DYQJB</strain>
        <tissue evidence="2">Leaf</tissue>
    </source>
</reference>
<feature type="compositionally biased region" description="Polar residues" evidence="1">
    <location>
        <begin position="38"/>
        <end position="71"/>
    </location>
</feature>
<evidence type="ECO:0000256" key="1">
    <source>
        <dbReference type="SAM" id="MobiDB-lite"/>
    </source>
</evidence>
<sequence length="272" mass="30347">MPSQPPIVQPIQPHINQPMPSQPLPSSMGSHCAAPRRTSLSSPSEHNASPISIPSRVNQNVPEVEQQTSTEAGEPSTYVDDDPPVGAVLKIIEPCNDGFYPSRVASQAITKTIKQQYVQPWPTWGAMSDEEKNEEFQTLFSQAISEAASCGGGEDISPLDPVEEEKLRNKSWLVASLVEKILRGEYMGLENSIKKRRFVNRGRRFVNLGRRINDLQKKLQSLVSVVLPLLPPAAQIILQDIDEQQQNDDQNQDAREDDQHHAKNSPPHYVDY</sequence>
<dbReference type="Proteomes" id="UP001603857">
    <property type="component" value="Unassembled WGS sequence"/>
</dbReference>
<protein>
    <submittedName>
        <fullName evidence="2">Uncharacterized protein</fullName>
    </submittedName>
</protein>
<feature type="compositionally biased region" description="Basic and acidic residues" evidence="1">
    <location>
        <begin position="252"/>
        <end position="261"/>
    </location>
</feature>
<feature type="region of interest" description="Disordered" evidence="1">
    <location>
        <begin position="1"/>
        <end position="81"/>
    </location>
</feature>
<name>A0ABD1M2G7_9FABA</name>
<organism evidence="2 3">
    <name type="scientific">Flemingia macrophylla</name>
    <dbReference type="NCBI Taxonomy" id="520843"/>
    <lineage>
        <taxon>Eukaryota</taxon>
        <taxon>Viridiplantae</taxon>
        <taxon>Streptophyta</taxon>
        <taxon>Embryophyta</taxon>
        <taxon>Tracheophyta</taxon>
        <taxon>Spermatophyta</taxon>
        <taxon>Magnoliopsida</taxon>
        <taxon>eudicotyledons</taxon>
        <taxon>Gunneridae</taxon>
        <taxon>Pentapetalae</taxon>
        <taxon>rosids</taxon>
        <taxon>fabids</taxon>
        <taxon>Fabales</taxon>
        <taxon>Fabaceae</taxon>
        <taxon>Papilionoideae</taxon>
        <taxon>50 kb inversion clade</taxon>
        <taxon>NPAAA clade</taxon>
        <taxon>indigoferoid/millettioid clade</taxon>
        <taxon>Phaseoleae</taxon>
        <taxon>Flemingia</taxon>
    </lineage>
</organism>
<dbReference type="EMBL" id="JBGMDY010000006">
    <property type="protein sequence ID" value="KAL2329981.1"/>
    <property type="molecule type" value="Genomic_DNA"/>
</dbReference>
<evidence type="ECO:0000313" key="3">
    <source>
        <dbReference type="Proteomes" id="UP001603857"/>
    </source>
</evidence>
<feature type="compositionally biased region" description="Low complexity" evidence="1">
    <location>
        <begin position="9"/>
        <end position="30"/>
    </location>
</feature>
<gene>
    <name evidence="2" type="ORF">Fmac_017562</name>
</gene>
<feature type="region of interest" description="Disordered" evidence="1">
    <location>
        <begin position="244"/>
        <end position="272"/>
    </location>
</feature>
<proteinExistence type="predicted"/>
<keyword evidence="3" id="KW-1185">Reference proteome</keyword>
<comment type="caution">
    <text evidence="2">The sequence shown here is derived from an EMBL/GenBank/DDBJ whole genome shotgun (WGS) entry which is preliminary data.</text>
</comment>
<evidence type="ECO:0000313" key="2">
    <source>
        <dbReference type="EMBL" id="KAL2329981.1"/>
    </source>
</evidence>